<protein>
    <submittedName>
        <fullName evidence="2">Uncharacterized protein</fullName>
    </submittedName>
</protein>
<sequence length="163" mass="18985">MTSYHETDSDNNNCKEKTKLDQKKRQWALKKDRIRVSWTMWAHMKNNSYDCDNAENNTDDDVEFEDKEKVDLQYQRGQGPKVCGNAPKDKQDLEDCLQAGGHQQRQRPGHNRIWDVAFQHGIHVSEKGPCCCSKRQQITTKKPVVCFESSNKIKIQKISKNFV</sequence>
<gene>
    <name evidence="2" type="ORF">RFI_31670</name>
</gene>
<evidence type="ECO:0000313" key="2">
    <source>
        <dbReference type="EMBL" id="ETO05725.1"/>
    </source>
</evidence>
<keyword evidence="3" id="KW-1185">Reference proteome</keyword>
<name>X6LYB4_RETFI</name>
<dbReference type="Proteomes" id="UP000023152">
    <property type="component" value="Unassembled WGS sequence"/>
</dbReference>
<evidence type="ECO:0000313" key="3">
    <source>
        <dbReference type="Proteomes" id="UP000023152"/>
    </source>
</evidence>
<proteinExistence type="predicted"/>
<dbReference type="EMBL" id="ASPP01027832">
    <property type="protein sequence ID" value="ETO05725.1"/>
    <property type="molecule type" value="Genomic_DNA"/>
</dbReference>
<evidence type="ECO:0000256" key="1">
    <source>
        <dbReference type="SAM" id="MobiDB-lite"/>
    </source>
</evidence>
<organism evidence="2 3">
    <name type="scientific">Reticulomyxa filosa</name>
    <dbReference type="NCBI Taxonomy" id="46433"/>
    <lineage>
        <taxon>Eukaryota</taxon>
        <taxon>Sar</taxon>
        <taxon>Rhizaria</taxon>
        <taxon>Retaria</taxon>
        <taxon>Foraminifera</taxon>
        <taxon>Monothalamids</taxon>
        <taxon>Reticulomyxidae</taxon>
        <taxon>Reticulomyxa</taxon>
    </lineage>
</organism>
<accession>X6LYB4</accession>
<dbReference type="AlphaFoldDB" id="X6LYB4"/>
<feature type="region of interest" description="Disordered" evidence="1">
    <location>
        <begin position="1"/>
        <end position="22"/>
    </location>
</feature>
<comment type="caution">
    <text evidence="2">The sequence shown here is derived from an EMBL/GenBank/DDBJ whole genome shotgun (WGS) entry which is preliminary data.</text>
</comment>
<reference evidence="2 3" key="1">
    <citation type="journal article" date="2013" name="Curr. Biol.">
        <title>The Genome of the Foraminiferan Reticulomyxa filosa.</title>
        <authorList>
            <person name="Glockner G."/>
            <person name="Hulsmann N."/>
            <person name="Schleicher M."/>
            <person name="Noegel A.A."/>
            <person name="Eichinger L."/>
            <person name="Gallinger C."/>
            <person name="Pawlowski J."/>
            <person name="Sierra R."/>
            <person name="Euteneuer U."/>
            <person name="Pillet L."/>
            <person name="Moustafa A."/>
            <person name="Platzer M."/>
            <person name="Groth M."/>
            <person name="Szafranski K."/>
            <person name="Schliwa M."/>
        </authorList>
    </citation>
    <scope>NUCLEOTIDE SEQUENCE [LARGE SCALE GENOMIC DNA]</scope>
</reference>